<reference evidence="17 18" key="1">
    <citation type="submission" date="2023-07" db="EMBL/GenBank/DDBJ databases">
        <title>Genomic Encyclopedia of Type Strains, Phase IV (KMG-IV): sequencing the most valuable type-strain genomes for metagenomic binning, comparative biology and taxonomic classification.</title>
        <authorList>
            <person name="Goeker M."/>
        </authorList>
    </citation>
    <scope>NUCLEOTIDE SEQUENCE [LARGE SCALE GENOMIC DNA]</scope>
    <source>
        <strain evidence="17 18">DSM 22170</strain>
    </source>
</reference>
<keyword evidence="9 17" id="KW-0418">Kinase</keyword>
<dbReference type="SMART" id="SM00388">
    <property type="entry name" value="HisKA"/>
    <property type="match status" value="1"/>
</dbReference>
<dbReference type="CDD" id="cd06225">
    <property type="entry name" value="HAMP"/>
    <property type="match status" value="1"/>
</dbReference>
<comment type="catalytic activity">
    <reaction evidence="1">
        <text>ATP + protein L-histidine = ADP + protein N-phospho-L-histidine.</text>
        <dbReference type="EC" id="2.7.13.3"/>
    </reaction>
</comment>
<evidence type="ECO:0000256" key="3">
    <source>
        <dbReference type="ARBA" id="ARBA00012438"/>
    </source>
</evidence>
<evidence type="ECO:0000256" key="13">
    <source>
        <dbReference type="ARBA" id="ARBA00023136"/>
    </source>
</evidence>
<dbReference type="Pfam" id="PF02518">
    <property type="entry name" value="HATPase_c"/>
    <property type="match status" value="1"/>
</dbReference>
<protein>
    <recommendedName>
        <fullName evidence="3">histidine kinase</fullName>
        <ecNumber evidence="3">2.7.13.3</ecNumber>
    </recommendedName>
</protein>
<keyword evidence="18" id="KW-1185">Reference proteome</keyword>
<evidence type="ECO:0000256" key="1">
    <source>
        <dbReference type="ARBA" id="ARBA00000085"/>
    </source>
</evidence>
<evidence type="ECO:0000256" key="6">
    <source>
        <dbReference type="ARBA" id="ARBA00022679"/>
    </source>
</evidence>
<evidence type="ECO:0000256" key="4">
    <source>
        <dbReference type="ARBA" id="ARBA00022475"/>
    </source>
</evidence>
<keyword evidence="12" id="KW-0902">Two-component regulatory system</keyword>
<keyword evidence="8" id="KW-0547">Nucleotide-binding</keyword>
<dbReference type="PROSITE" id="PS50885">
    <property type="entry name" value="HAMP"/>
    <property type="match status" value="1"/>
</dbReference>
<evidence type="ECO:0000256" key="2">
    <source>
        <dbReference type="ARBA" id="ARBA00004651"/>
    </source>
</evidence>
<dbReference type="PANTHER" id="PTHR45436">
    <property type="entry name" value="SENSOR HISTIDINE KINASE YKOH"/>
    <property type="match status" value="1"/>
</dbReference>
<evidence type="ECO:0000259" key="15">
    <source>
        <dbReference type="PROSITE" id="PS50109"/>
    </source>
</evidence>
<dbReference type="SUPFAM" id="SSF55874">
    <property type="entry name" value="ATPase domain of HSP90 chaperone/DNA topoisomerase II/histidine kinase"/>
    <property type="match status" value="1"/>
</dbReference>
<evidence type="ECO:0000313" key="17">
    <source>
        <dbReference type="EMBL" id="MDR6242418.1"/>
    </source>
</evidence>
<dbReference type="GO" id="GO:0016301">
    <property type="term" value="F:kinase activity"/>
    <property type="evidence" value="ECO:0007669"/>
    <property type="project" value="UniProtKB-KW"/>
</dbReference>
<dbReference type="Pfam" id="PF00672">
    <property type="entry name" value="HAMP"/>
    <property type="match status" value="1"/>
</dbReference>
<dbReference type="Gene3D" id="3.30.565.10">
    <property type="entry name" value="Histidine kinase-like ATPase, C-terminal domain"/>
    <property type="match status" value="1"/>
</dbReference>
<dbReference type="Gene3D" id="1.10.287.130">
    <property type="match status" value="1"/>
</dbReference>
<dbReference type="PANTHER" id="PTHR45436:SF5">
    <property type="entry name" value="SENSOR HISTIDINE KINASE TRCS"/>
    <property type="match status" value="1"/>
</dbReference>
<evidence type="ECO:0000256" key="7">
    <source>
        <dbReference type="ARBA" id="ARBA00022692"/>
    </source>
</evidence>
<dbReference type="InterPro" id="IPR004358">
    <property type="entry name" value="Sig_transdc_His_kin-like_C"/>
</dbReference>
<keyword evidence="5" id="KW-0597">Phosphoprotein</keyword>
<dbReference type="InterPro" id="IPR003594">
    <property type="entry name" value="HATPase_dom"/>
</dbReference>
<evidence type="ECO:0000259" key="16">
    <source>
        <dbReference type="PROSITE" id="PS50885"/>
    </source>
</evidence>
<dbReference type="EMBL" id="JAVDQH010000001">
    <property type="protein sequence ID" value="MDR6242418.1"/>
    <property type="molecule type" value="Genomic_DNA"/>
</dbReference>
<comment type="subcellular location">
    <subcellularLocation>
        <location evidence="2">Cell membrane</location>
        <topology evidence="2">Multi-pass membrane protein</topology>
    </subcellularLocation>
</comment>
<feature type="transmembrane region" description="Helical" evidence="14">
    <location>
        <begin position="7"/>
        <end position="30"/>
    </location>
</feature>
<keyword evidence="7 14" id="KW-0812">Transmembrane</keyword>
<dbReference type="InterPro" id="IPR036890">
    <property type="entry name" value="HATPase_C_sf"/>
</dbReference>
<dbReference type="SMART" id="SM00387">
    <property type="entry name" value="HATPase_c"/>
    <property type="match status" value="1"/>
</dbReference>
<organism evidence="17 18">
    <name type="scientific">Paenibacillus hunanensis</name>
    <dbReference type="NCBI Taxonomy" id="539262"/>
    <lineage>
        <taxon>Bacteria</taxon>
        <taxon>Bacillati</taxon>
        <taxon>Bacillota</taxon>
        <taxon>Bacilli</taxon>
        <taxon>Bacillales</taxon>
        <taxon>Paenibacillaceae</taxon>
        <taxon>Paenibacillus</taxon>
    </lineage>
</organism>
<evidence type="ECO:0000313" key="18">
    <source>
        <dbReference type="Proteomes" id="UP001185028"/>
    </source>
</evidence>
<evidence type="ECO:0000256" key="11">
    <source>
        <dbReference type="ARBA" id="ARBA00022989"/>
    </source>
</evidence>
<dbReference type="EC" id="2.7.13.3" evidence="3"/>
<dbReference type="InterPro" id="IPR036097">
    <property type="entry name" value="HisK_dim/P_sf"/>
</dbReference>
<dbReference type="PRINTS" id="PR00344">
    <property type="entry name" value="BCTRLSENSOR"/>
</dbReference>
<feature type="domain" description="Histidine kinase" evidence="15">
    <location>
        <begin position="239"/>
        <end position="471"/>
    </location>
</feature>
<evidence type="ECO:0000256" key="12">
    <source>
        <dbReference type="ARBA" id="ARBA00023012"/>
    </source>
</evidence>
<dbReference type="RefSeq" id="WP_188774877.1">
    <property type="nucleotide sequence ID" value="NZ_BMMB01000003.1"/>
</dbReference>
<keyword evidence="4" id="KW-1003">Cell membrane</keyword>
<dbReference type="InterPro" id="IPR003661">
    <property type="entry name" value="HisK_dim/P_dom"/>
</dbReference>
<dbReference type="Pfam" id="PF00512">
    <property type="entry name" value="HisKA"/>
    <property type="match status" value="1"/>
</dbReference>
<feature type="domain" description="HAMP" evidence="16">
    <location>
        <begin position="177"/>
        <end position="231"/>
    </location>
</feature>
<proteinExistence type="predicted"/>
<dbReference type="InterPro" id="IPR050428">
    <property type="entry name" value="TCS_sensor_his_kinase"/>
</dbReference>
<dbReference type="CDD" id="cd00075">
    <property type="entry name" value="HATPase"/>
    <property type="match status" value="1"/>
</dbReference>
<dbReference type="SUPFAM" id="SSF47384">
    <property type="entry name" value="Homodimeric domain of signal transducing histidine kinase"/>
    <property type="match status" value="1"/>
</dbReference>
<evidence type="ECO:0000256" key="8">
    <source>
        <dbReference type="ARBA" id="ARBA00022741"/>
    </source>
</evidence>
<accession>A0ABU1IT41</accession>
<dbReference type="InterPro" id="IPR003660">
    <property type="entry name" value="HAMP_dom"/>
</dbReference>
<keyword evidence="6" id="KW-0808">Transferase</keyword>
<name>A0ABU1IT41_9BACL</name>
<dbReference type="Proteomes" id="UP001185028">
    <property type="component" value="Unassembled WGS sequence"/>
</dbReference>
<dbReference type="PROSITE" id="PS50109">
    <property type="entry name" value="HIS_KIN"/>
    <property type="match status" value="1"/>
</dbReference>
<keyword evidence="11 14" id="KW-1133">Transmembrane helix</keyword>
<keyword evidence="13 14" id="KW-0472">Membrane</keyword>
<gene>
    <name evidence="17" type="ORF">JOC58_000302</name>
</gene>
<dbReference type="SMART" id="SM00304">
    <property type="entry name" value="HAMP"/>
    <property type="match status" value="1"/>
</dbReference>
<dbReference type="Gene3D" id="6.10.340.10">
    <property type="match status" value="1"/>
</dbReference>
<dbReference type="InterPro" id="IPR005467">
    <property type="entry name" value="His_kinase_dom"/>
</dbReference>
<comment type="caution">
    <text evidence="17">The sequence shown here is derived from an EMBL/GenBank/DDBJ whole genome shotgun (WGS) entry which is preliminary data.</text>
</comment>
<keyword evidence="10" id="KW-0067">ATP-binding</keyword>
<evidence type="ECO:0000256" key="9">
    <source>
        <dbReference type="ARBA" id="ARBA00022777"/>
    </source>
</evidence>
<evidence type="ECO:0000256" key="14">
    <source>
        <dbReference type="SAM" id="Phobius"/>
    </source>
</evidence>
<feature type="transmembrane region" description="Helical" evidence="14">
    <location>
        <begin position="152"/>
        <end position="171"/>
    </location>
</feature>
<dbReference type="CDD" id="cd00082">
    <property type="entry name" value="HisKA"/>
    <property type="match status" value="1"/>
</dbReference>
<evidence type="ECO:0000256" key="10">
    <source>
        <dbReference type="ARBA" id="ARBA00022840"/>
    </source>
</evidence>
<evidence type="ECO:0000256" key="5">
    <source>
        <dbReference type="ARBA" id="ARBA00022553"/>
    </source>
</evidence>
<sequence>MRLNRRIHLYSSVLFALVLIVTNVLVYIVFSSLTIREQQDRIVSQTEKVADNIRLSANDLPVADLLRAYVPLEGMIRIVAQQSSNSLLVTSPNEQQLSQRPVAYASSLVSQVVKDNGHRYVFVSVPIIWNDGRVVNVQVTESLKQTESYLNVLQLVLLIVTGLAMIPVFLSGQILSRIVIRPIAALTSTMSEIRRSGHFKRIKLEERSQDELYEMGITFNRMIELLENNYDKQKQFVSNASHELRTPLTIIESYASLLKRRGLERPDLFTESIEAIHSEAVRMKEMTEQLLLLARHEEQWNLKLEPVDLSHQAAQLSREFWQAYNRRVEVVLSAELQAEAELCTIWTDGGKLRQLLFILLDNARKYSSEDMILELGFDDRSLDHSEHHEAGTRNRYIRVIDHGIGIPATELPKVFDRFYRVDQARTRQDTGGSGLGLTLAERIAEALGATIRLESEEGSGTTAIVTLPATAQHMAGFSANSN</sequence>